<accession>A0A834X6X2</accession>
<keyword evidence="3" id="KW-0472">Membrane</keyword>
<keyword evidence="3" id="KW-1133">Transmembrane helix</keyword>
<dbReference type="EMBL" id="JAAIUW010000003">
    <property type="protein sequence ID" value="KAF7839918.1"/>
    <property type="molecule type" value="Genomic_DNA"/>
</dbReference>
<dbReference type="InterPro" id="IPR044696">
    <property type="entry name" value="WIP1/2/3"/>
</dbReference>
<protein>
    <submittedName>
        <fullName evidence="4">WPP domain-interacting protein 2-like</fullName>
    </submittedName>
</protein>
<feature type="region of interest" description="Disordered" evidence="2">
    <location>
        <begin position="107"/>
        <end position="132"/>
    </location>
</feature>
<dbReference type="Proteomes" id="UP000634136">
    <property type="component" value="Unassembled WGS sequence"/>
</dbReference>
<evidence type="ECO:0000256" key="3">
    <source>
        <dbReference type="SAM" id="Phobius"/>
    </source>
</evidence>
<keyword evidence="1" id="KW-0175">Coiled coil</keyword>
<feature type="compositionally biased region" description="Polar residues" evidence="2">
    <location>
        <begin position="28"/>
        <end position="41"/>
    </location>
</feature>
<feature type="coiled-coil region" evidence="1">
    <location>
        <begin position="412"/>
        <end position="446"/>
    </location>
</feature>
<dbReference type="PANTHER" id="PTHR34562:SF8">
    <property type="entry name" value="WPP DOMAIN-INTERACTING PROTEIN 1"/>
    <property type="match status" value="1"/>
</dbReference>
<dbReference type="AlphaFoldDB" id="A0A834X6X2"/>
<dbReference type="OrthoDB" id="680851at2759"/>
<comment type="caution">
    <text evidence="4">The sequence shown here is derived from an EMBL/GenBank/DDBJ whole genome shotgun (WGS) entry which is preliminary data.</text>
</comment>
<evidence type="ECO:0000256" key="2">
    <source>
        <dbReference type="SAM" id="MobiDB-lite"/>
    </source>
</evidence>
<feature type="compositionally biased region" description="Polar residues" evidence="2">
    <location>
        <begin position="198"/>
        <end position="221"/>
    </location>
</feature>
<feature type="compositionally biased region" description="Basic and acidic residues" evidence="2">
    <location>
        <begin position="184"/>
        <end position="197"/>
    </location>
</feature>
<dbReference type="PANTHER" id="PTHR34562">
    <property type="entry name" value="WPP DOMAIN-INTERACTING PROTEIN 2"/>
    <property type="match status" value="1"/>
</dbReference>
<evidence type="ECO:0000313" key="4">
    <source>
        <dbReference type="EMBL" id="KAF7839918.1"/>
    </source>
</evidence>
<sequence>MDLESECSISVDENEVRQNKSPCDGENGTENLSCANGNSPDQIEKLTELDREETEHLTGTSLPGGSPPATKGYGLKKWRRIKRDIVKDQNTYTDSSKLLKRGLAGIANSSKAQSSPHDIQLNSEDSIGSSSMLKNIGFTDGFAVRGSGSDSRYAVGSAFAVGTDSENSEDRSSKSSTAASVPKSRHDLLGHVKEKSQSRNTSSKDLANSTQRVQQGKGQNESSKKFRGERVKAKKENSRSSMDSDSRSSNFNQGVFTMTNNGNHSGGLFIYCGGDSGEAHTNEHFPEEVQAGYCKENVVENEDILQGNFAANLPWDLKEEKSENNQSSKVEDPLSESICSLQSVQEALAEEIQKLREIGNEPLSPDDDSVKCGSAAADIASVDTGYRESWLSGQSDVEGIKQTGSSFFELQVLSLTQNVNNLEIKLEETQRTLAVKDSRIAELETSLRSGKFPMAEYSTTKDLSEEEYREVEFDLEGLFRQKIEAEVEYLAITKMLHELKVAAGFQLMQLEEQETLSRKQTHILNKVGEAESRASVLKNQAEELEKYCGEIFGVEESFMMQKRVYKVTFCFVVQFLLFIVAFWLFMSHFAPNSGVVVPT</sequence>
<reference evidence="4" key="1">
    <citation type="submission" date="2020-09" db="EMBL/GenBank/DDBJ databases">
        <title>Genome-Enabled Discovery of Anthraquinone Biosynthesis in Senna tora.</title>
        <authorList>
            <person name="Kang S.-H."/>
            <person name="Pandey R.P."/>
            <person name="Lee C.-M."/>
            <person name="Sim J.-S."/>
            <person name="Jeong J.-T."/>
            <person name="Choi B.-S."/>
            <person name="Jung M."/>
            <person name="Ginzburg D."/>
            <person name="Zhao K."/>
            <person name="Won S.Y."/>
            <person name="Oh T.-J."/>
            <person name="Yu Y."/>
            <person name="Kim N.-H."/>
            <person name="Lee O.R."/>
            <person name="Lee T.-H."/>
            <person name="Bashyal P."/>
            <person name="Kim T.-S."/>
            <person name="Lee W.-H."/>
            <person name="Kawkins C."/>
            <person name="Kim C.-K."/>
            <person name="Kim J.S."/>
            <person name="Ahn B.O."/>
            <person name="Rhee S.Y."/>
            <person name="Sohng J.K."/>
        </authorList>
    </citation>
    <scope>NUCLEOTIDE SEQUENCE</scope>
    <source>
        <tissue evidence="4">Leaf</tissue>
    </source>
</reference>
<proteinExistence type="predicted"/>
<keyword evidence="5" id="KW-1185">Reference proteome</keyword>
<organism evidence="4 5">
    <name type="scientific">Senna tora</name>
    <dbReference type="NCBI Taxonomy" id="362788"/>
    <lineage>
        <taxon>Eukaryota</taxon>
        <taxon>Viridiplantae</taxon>
        <taxon>Streptophyta</taxon>
        <taxon>Embryophyta</taxon>
        <taxon>Tracheophyta</taxon>
        <taxon>Spermatophyta</taxon>
        <taxon>Magnoliopsida</taxon>
        <taxon>eudicotyledons</taxon>
        <taxon>Gunneridae</taxon>
        <taxon>Pentapetalae</taxon>
        <taxon>rosids</taxon>
        <taxon>fabids</taxon>
        <taxon>Fabales</taxon>
        <taxon>Fabaceae</taxon>
        <taxon>Caesalpinioideae</taxon>
        <taxon>Cassia clade</taxon>
        <taxon>Senna</taxon>
    </lineage>
</organism>
<keyword evidence="3" id="KW-0812">Transmembrane</keyword>
<feature type="compositionally biased region" description="Basic and acidic residues" evidence="2">
    <location>
        <begin position="42"/>
        <end position="56"/>
    </location>
</feature>
<feature type="region of interest" description="Disordered" evidence="2">
    <location>
        <begin position="1"/>
        <end position="74"/>
    </location>
</feature>
<name>A0A834X6X2_9FABA</name>
<feature type="transmembrane region" description="Helical" evidence="3">
    <location>
        <begin position="567"/>
        <end position="586"/>
    </location>
</feature>
<evidence type="ECO:0000313" key="5">
    <source>
        <dbReference type="Proteomes" id="UP000634136"/>
    </source>
</evidence>
<feature type="compositionally biased region" description="Basic and acidic residues" evidence="2">
    <location>
        <begin position="222"/>
        <end position="246"/>
    </location>
</feature>
<feature type="region of interest" description="Disordered" evidence="2">
    <location>
        <begin position="160"/>
        <end position="258"/>
    </location>
</feature>
<gene>
    <name evidence="4" type="ORF">G2W53_008400</name>
</gene>
<evidence type="ECO:0000256" key="1">
    <source>
        <dbReference type="SAM" id="Coils"/>
    </source>
</evidence>